<dbReference type="AlphaFoldDB" id="A0A392S7Y6"/>
<proteinExistence type="predicted"/>
<dbReference type="EMBL" id="LXQA010337505">
    <property type="protein sequence ID" value="MCI44948.1"/>
    <property type="molecule type" value="Genomic_DNA"/>
</dbReference>
<feature type="compositionally biased region" description="Acidic residues" evidence="1">
    <location>
        <begin position="35"/>
        <end position="48"/>
    </location>
</feature>
<reference evidence="2 3" key="1">
    <citation type="journal article" date="2018" name="Front. Plant Sci.">
        <title>Red Clover (Trifolium pratense) and Zigzag Clover (T. medium) - A Picture of Genomic Similarities and Differences.</title>
        <authorList>
            <person name="Dluhosova J."/>
            <person name="Istvanek J."/>
            <person name="Nedelnik J."/>
            <person name="Repkova J."/>
        </authorList>
    </citation>
    <scope>NUCLEOTIDE SEQUENCE [LARGE SCALE GENOMIC DNA]</scope>
    <source>
        <strain evidence="3">cv. 10/8</strain>
        <tissue evidence="2">Leaf</tissue>
    </source>
</reference>
<feature type="region of interest" description="Disordered" evidence="1">
    <location>
        <begin position="32"/>
        <end position="80"/>
    </location>
</feature>
<evidence type="ECO:0000313" key="2">
    <source>
        <dbReference type="EMBL" id="MCI44948.1"/>
    </source>
</evidence>
<sequence length="80" mass="9347">MSISRDVVVMENEAWDWKYDKCENNGVQIVIESESSYEQEDINDDNINTEENVNETSPDEDQGTSVRPRRTRQVPRRLAD</sequence>
<organism evidence="2 3">
    <name type="scientific">Trifolium medium</name>
    <dbReference type="NCBI Taxonomy" id="97028"/>
    <lineage>
        <taxon>Eukaryota</taxon>
        <taxon>Viridiplantae</taxon>
        <taxon>Streptophyta</taxon>
        <taxon>Embryophyta</taxon>
        <taxon>Tracheophyta</taxon>
        <taxon>Spermatophyta</taxon>
        <taxon>Magnoliopsida</taxon>
        <taxon>eudicotyledons</taxon>
        <taxon>Gunneridae</taxon>
        <taxon>Pentapetalae</taxon>
        <taxon>rosids</taxon>
        <taxon>fabids</taxon>
        <taxon>Fabales</taxon>
        <taxon>Fabaceae</taxon>
        <taxon>Papilionoideae</taxon>
        <taxon>50 kb inversion clade</taxon>
        <taxon>NPAAA clade</taxon>
        <taxon>Hologalegina</taxon>
        <taxon>IRL clade</taxon>
        <taxon>Trifolieae</taxon>
        <taxon>Trifolium</taxon>
    </lineage>
</organism>
<feature type="non-terminal residue" evidence="2">
    <location>
        <position position="80"/>
    </location>
</feature>
<evidence type="ECO:0000313" key="3">
    <source>
        <dbReference type="Proteomes" id="UP000265520"/>
    </source>
</evidence>
<keyword evidence="3" id="KW-1185">Reference proteome</keyword>
<comment type="caution">
    <text evidence="2">The sequence shown here is derived from an EMBL/GenBank/DDBJ whole genome shotgun (WGS) entry which is preliminary data.</text>
</comment>
<feature type="compositionally biased region" description="Basic residues" evidence="1">
    <location>
        <begin position="67"/>
        <end position="80"/>
    </location>
</feature>
<name>A0A392S7Y6_9FABA</name>
<protein>
    <submittedName>
        <fullName evidence="2">Uncharacterized protein</fullName>
    </submittedName>
</protein>
<accession>A0A392S7Y6</accession>
<evidence type="ECO:0000256" key="1">
    <source>
        <dbReference type="SAM" id="MobiDB-lite"/>
    </source>
</evidence>
<dbReference type="Proteomes" id="UP000265520">
    <property type="component" value="Unassembled WGS sequence"/>
</dbReference>